<feature type="domain" description="BTB" evidence="2">
    <location>
        <begin position="15"/>
        <end position="87"/>
    </location>
</feature>
<dbReference type="AlphaFoldDB" id="A0A5J5F4Q1"/>
<gene>
    <name evidence="3" type="ORF">FN846DRAFT_887721</name>
</gene>
<feature type="region of interest" description="Disordered" evidence="1">
    <location>
        <begin position="272"/>
        <end position="365"/>
    </location>
</feature>
<dbReference type="CDD" id="cd18186">
    <property type="entry name" value="BTB_POZ_ZBTB_KLHL-like"/>
    <property type="match status" value="1"/>
</dbReference>
<dbReference type="OrthoDB" id="9997739at2759"/>
<feature type="region of interest" description="Disordered" evidence="1">
    <location>
        <begin position="378"/>
        <end position="424"/>
    </location>
</feature>
<reference evidence="3 4" key="1">
    <citation type="submission" date="2019-09" db="EMBL/GenBank/DDBJ databases">
        <title>Draft genome of the ectomycorrhizal ascomycete Sphaerosporella brunnea.</title>
        <authorList>
            <consortium name="DOE Joint Genome Institute"/>
            <person name="Benucci G.M."/>
            <person name="Marozzi G."/>
            <person name="Antonielli L."/>
            <person name="Sanchez S."/>
            <person name="Marco P."/>
            <person name="Wang X."/>
            <person name="Falini L.B."/>
            <person name="Barry K."/>
            <person name="Haridas S."/>
            <person name="Lipzen A."/>
            <person name="Labutti K."/>
            <person name="Grigoriev I.V."/>
            <person name="Murat C."/>
            <person name="Martin F."/>
            <person name="Albertini E."/>
            <person name="Donnini D."/>
            <person name="Bonito G."/>
        </authorList>
    </citation>
    <scope>NUCLEOTIDE SEQUENCE [LARGE SCALE GENOMIC DNA]</scope>
    <source>
        <strain evidence="3 4">Sb_GMNB300</strain>
    </source>
</reference>
<feature type="compositionally biased region" description="Basic residues" evidence="1">
    <location>
        <begin position="95"/>
        <end position="104"/>
    </location>
</feature>
<sequence>MIKDPSSFLSTPVYTIAAGPERKEFPVHSGLLSANSETLRVLFANGGGHDGWRNSRGDRSISWEQWDEPTVSRFVQWLYTGEYAVPDPKPTAPRKGGKPHHHQHISPPATPSPPSSVLSGSGGSDIAAPPHPPAPPAAQNTTLDYDETFLAHAKLYALGHFVVSKQLMRVCVNRLASLLDEIRWIERCSVAADNFVNLARYVYKNTDSSINRDVCPTHGSLEFPGNWADLWRSFAAFNFERLDCPSMLALMAAGGDFVVDVSKKVMKVMRKPTVTTATPPTPTLANPPLRLRMANSSSSSASSVSSATAKSTKPSTAAKTSTTTTASSSSTSSTPRTLRQRPKSNTIDSIKAAPTLERKGSAVRLSAPPSALIEAMKNSPGLERKGSLARISTADRKPGVSSPKSTIGSSGAAPRLAARPSVAQLDKKPSVARLAFNK</sequence>
<dbReference type="Gene3D" id="3.30.710.10">
    <property type="entry name" value="Potassium Channel Kv1.1, Chain A"/>
    <property type="match status" value="1"/>
</dbReference>
<dbReference type="InterPro" id="IPR011333">
    <property type="entry name" value="SKP1/BTB/POZ_sf"/>
</dbReference>
<organism evidence="3 4">
    <name type="scientific">Sphaerosporella brunnea</name>
    <dbReference type="NCBI Taxonomy" id="1250544"/>
    <lineage>
        <taxon>Eukaryota</taxon>
        <taxon>Fungi</taxon>
        <taxon>Dikarya</taxon>
        <taxon>Ascomycota</taxon>
        <taxon>Pezizomycotina</taxon>
        <taxon>Pezizomycetes</taxon>
        <taxon>Pezizales</taxon>
        <taxon>Pyronemataceae</taxon>
        <taxon>Sphaerosporella</taxon>
    </lineage>
</organism>
<protein>
    <recommendedName>
        <fullName evidence="2">BTB domain-containing protein</fullName>
    </recommendedName>
</protein>
<feature type="region of interest" description="Disordered" evidence="1">
    <location>
        <begin position="86"/>
        <end position="140"/>
    </location>
</feature>
<proteinExistence type="predicted"/>
<dbReference type="InParanoid" id="A0A5J5F4Q1"/>
<evidence type="ECO:0000256" key="1">
    <source>
        <dbReference type="SAM" id="MobiDB-lite"/>
    </source>
</evidence>
<feature type="compositionally biased region" description="Low complexity" evidence="1">
    <location>
        <begin position="296"/>
        <end position="334"/>
    </location>
</feature>
<feature type="compositionally biased region" description="Low complexity" evidence="1">
    <location>
        <begin position="272"/>
        <end position="289"/>
    </location>
</feature>
<dbReference type="PROSITE" id="PS50097">
    <property type="entry name" value="BTB"/>
    <property type="match status" value="1"/>
</dbReference>
<evidence type="ECO:0000313" key="3">
    <source>
        <dbReference type="EMBL" id="KAA8911524.1"/>
    </source>
</evidence>
<dbReference type="InterPro" id="IPR000210">
    <property type="entry name" value="BTB/POZ_dom"/>
</dbReference>
<accession>A0A5J5F4Q1</accession>
<name>A0A5J5F4Q1_9PEZI</name>
<dbReference type="EMBL" id="VXIS01000034">
    <property type="protein sequence ID" value="KAA8911524.1"/>
    <property type="molecule type" value="Genomic_DNA"/>
</dbReference>
<evidence type="ECO:0000259" key="2">
    <source>
        <dbReference type="PROSITE" id="PS50097"/>
    </source>
</evidence>
<evidence type="ECO:0000313" key="4">
    <source>
        <dbReference type="Proteomes" id="UP000326924"/>
    </source>
</evidence>
<comment type="caution">
    <text evidence="3">The sequence shown here is derived from an EMBL/GenBank/DDBJ whole genome shotgun (WGS) entry which is preliminary data.</text>
</comment>
<dbReference type="Proteomes" id="UP000326924">
    <property type="component" value="Unassembled WGS sequence"/>
</dbReference>
<keyword evidence="4" id="KW-1185">Reference proteome</keyword>